<keyword evidence="3 5" id="KW-0808">Transferase</keyword>
<keyword evidence="2" id="KW-0328">Glycosyltransferase</keyword>
<evidence type="ECO:0000256" key="1">
    <source>
        <dbReference type="ARBA" id="ARBA00006739"/>
    </source>
</evidence>
<dbReference type="AlphaFoldDB" id="A0A7D5VA80"/>
<protein>
    <submittedName>
        <fullName evidence="5">Glycosyltransferase</fullName>
    </submittedName>
</protein>
<dbReference type="EMBL" id="CP058952">
    <property type="protein sequence ID" value="QLI81834.1"/>
    <property type="molecule type" value="Genomic_DNA"/>
</dbReference>
<name>A0A7D5VA80_9NEIS</name>
<dbReference type="InterPro" id="IPR029044">
    <property type="entry name" value="Nucleotide-diphossugar_trans"/>
</dbReference>
<dbReference type="Proteomes" id="UP000510822">
    <property type="component" value="Chromosome"/>
</dbReference>
<evidence type="ECO:0000256" key="3">
    <source>
        <dbReference type="ARBA" id="ARBA00022679"/>
    </source>
</evidence>
<feature type="domain" description="Glycosyltransferase 2-like" evidence="4">
    <location>
        <begin position="7"/>
        <end position="134"/>
    </location>
</feature>
<dbReference type="RefSeq" id="WP_180305941.1">
    <property type="nucleotide sequence ID" value="NZ_CP058952.1"/>
</dbReference>
<comment type="similarity">
    <text evidence="1">Belongs to the glycosyltransferase 2 family.</text>
</comment>
<gene>
    <name evidence="5" type="ORF">HZU75_09960</name>
</gene>
<dbReference type="SUPFAM" id="SSF53448">
    <property type="entry name" value="Nucleotide-diphospho-sugar transferases"/>
    <property type="match status" value="1"/>
</dbReference>
<dbReference type="PANTHER" id="PTHR43685:SF5">
    <property type="entry name" value="GLYCOSYLTRANSFERASE EPSE-RELATED"/>
    <property type="match status" value="1"/>
</dbReference>
<proteinExistence type="inferred from homology"/>
<evidence type="ECO:0000313" key="5">
    <source>
        <dbReference type="EMBL" id="QLI81834.1"/>
    </source>
</evidence>
<dbReference type="PANTHER" id="PTHR43685">
    <property type="entry name" value="GLYCOSYLTRANSFERASE"/>
    <property type="match status" value="1"/>
</dbReference>
<evidence type="ECO:0000256" key="2">
    <source>
        <dbReference type="ARBA" id="ARBA00022676"/>
    </source>
</evidence>
<dbReference type="GO" id="GO:0016757">
    <property type="term" value="F:glycosyltransferase activity"/>
    <property type="evidence" value="ECO:0007669"/>
    <property type="project" value="UniProtKB-KW"/>
</dbReference>
<keyword evidence="6" id="KW-1185">Reference proteome</keyword>
<dbReference type="Gene3D" id="3.90.550.10">
    <property type="entry name" value="Spore Coat Polysaccharide Biosynthesis Protein SpsA, Chain A"/>
    <property type="match status" value="1"/>
</dbReference>
<evidence type="ECO:0000259" key="4">
    <source>
        <dbReference type="Pfam" id="PF00535"/>
    </source>
</evidence>
<evidence type="ECO:0000313" key="6">
    <source>
        <dbReference type="Proteomes" id="UP000510822"/>
    </source>
</evidence>
<accession>A0A7D5VA80</accession>
<dbReference type="InterPro" id="IPR050834">
    <property type="entry name" value="Glycosyltransf_2"/>
</dbReference>
<dbReference type="Pfam" id="PF00535">
    <property type="entry name" value="Glycos_transf_2"/>
    <property type="match status" value="1"/>
</dbReference>
<reference evidence="5 6" key="1">
    <citation type="journal article" date="2016" name="Int. J. Syst. Evol. Microbiol.">
        <title>Chitinibacter fontanus sp. nov., isolated from a spring.</title>
        <authorList>
            <person name="Sheu S.Y."/>
            <person name="Li Y.S."/>
            <person name="Young C.C."/>
            <person name="Chen W.M."/>
        </authorList>
    </citation>
    <scope>NUCLEOTIDE SEQUENCE [LARGE SCALE GENOMIC DNA]</scope>
    <source>
        <strain evidence="5 6">STM-7</strain>
    </source>
</reference>
<organism evidence="5 6">
    <name type="scientific">Chitinibacter fontanus</name>
    <dbReference type="NCBI Taxonomy" id="1737446"/>
    <lineage>
        <taxon>Bacteria</taxon>
        <taxon>Pseudomonadati</taxon>
        <taxon>Pseudomonadota</taxon>
        <taxon>Betaproteobacteria</taxon>
        <taxon>Neisseriales</taxon>
        <taxon>Chitinibacteraceae</taxon>
        <taxon>Chitinibacter</taxon>
    </lineage>
</organism>
<dbReference type="InterPro" id="IPR001173">
    <property type="entry name" value="Glyco_trans_2-like"/>
</dbReference>
<dbReference type="KEGG" id="cfon:HZU75_09960"/>
<sequence>MSSALVSFVLPCFNAGQYLQQTLDSIGLQTYTHWECVAIDDGSSDTTLSILQTAAQQDTRFKIISRENRGLIASLNEGIAAASGEWIARIDADDICAPDRLVKQLDYCQMNQVDICGSWVGFIGDRRGEWHTPETDAEVRLALLFNTPIAHPSILARAALLKAHPYPDDAPHAEDYALWCQIAATTSARFANIPEVLLHYRTHPGQVTQAKKAALLITAQRVREQYARTALPVALQPLAAEFAKLAEPSRILNHAEWLWMVDFFSQLLALRPESRGALGEIWLDTLQRSHGVNLLDFSRVLKLALQMPPPKAERKKVLKQSLRLAMSDFVWQKIKP</sequence>